<name>A0A1I7WKT6_HETBA</name>
<reference evidence="2" key="1">
    <citation type="submission" date="2016-11" db="UniProtKB">
        <authorList>
            <consortium name="WormBaseParasite"/>
        </authorList>
    </citation>
    <scope>IDENTIFICATION</scope>
</reference>
<accession>A0A1I7WKT6</accession>
<evidence type="ECO:0000313" key="2">
    <source>
        <dbReference type="WBParaSite" id="Hba_05588"/>
    </source>
</evidence>
<dbReference type="Proteomes" id="UP000095283">
    <property type="component" value="Unplaced"/>
</dbReference>
<evidence type="ECO:0000313" key="1">
    <source>
        <dbReference type="Proteomes" id="UP000095283"/>
    </source>
</evidence>
<dbReference type="AlphaFoldDB" id="A0A1I7WKT6"/>
<sequence length="21" mass="2704">MRIYKYSIKYLILSNNKRIMR</sequence>
<proteinExistence type="predicted"/>
<dbReference type="WBParaSite" id="Hba_05588">
    <property type="protein sequence ID" value="Hba_05588"/>
    <property type="gene ID" value="Hba_05588"/>
</dbReference>
<organism evidence="1 2">
    <name type="scientific">Heterorhabditis bacteriophora</name>
    <name type="common">Entomopathogenic nematode worm</name>
    <dbReference type="NCBI Taxonomy" id="37862"/>
    <lineage>
        <taxon>Eukaryota</taxon>
        <taxon>Metazoa</taxon>
        <taxon>Ecdysozoa</taxon>
        <taxon>Nematoda</taxon>
        <taxon>Chromadorea</taxon>
        <taxon>Rhabditida</taxon>
        <taxon>Rhabditina</taxon>
        <taxon>Rhabditomorpha</taxon>
        <taxon>Strongyloidea</taxon>
        <taxon>Heterorhabditidae</taxon>
        <taxon>Heterorhabditis</taxon>
    </lineage>
</organism>
<protein>
    <submittedName>
        <fullName evidence="2">Uncharacterized protein</fullName>
    </submittedName>
</protein>
<keyword evidence="1" id="KW-1185">Reference proteome</keyword>